<proteinExistence type="predicted"/>
<evidence type="ECO:0000313" key="2">
    <source>
        <dbReference type="Proteomes" id="UP001209878"/>
    </source>
</evidence>
<name>A0AAD9P8K2_RIDPI</name>
<dbReference type="EMBL" id="JAODUO010000087">
    <property type="protein sequence ID" value="KAK2190132.1"/>
    <property type="molecule type" value="Genomic_DNA"/>
</dbReference>
<dbReference type="AlphaFoldDB" id="A0AAD9P8K2"/>
<organism evidence="1 2">
    <name type="scientific">Ridgeia piscesae</name>
    <name type="common">Tubeworm</name>
    <dbReference type="NCBI Taxonomy" id="27915"/>
    <lineage>
        <taxon>Eukaryota</taxon>
        <taxon>Metazoa</taxon>
        <taxon>Spiralia</taxon>
        <taxon>Lophotrochozoa</taxon>
        <taxon>Annelida</taxon>
        <taxon>Polychaeta</taxon>
        <taxon>Sedentaria</taxon>
        <taxon>Canalipalpata</taxon>
        <taxon>Sabellida</taxon>
        <taxon>Siboglinidae</taxon>
        <taxon>Ridgeia</taxon>
    </lineage>
</organism>
<evidence type="ECO:0000313" key="1">
    <source>
        <dbReference type="EMBL" id="KAK2190132.1"/>
    </source>
</evidence>
<dbReference type="Proteomes" id="UP001209878">
    <property type="component" value="Unassembled WGS sequence"/>
</dbReference>
<reference evidence="1" key="1">
    <citation type="journal article" date="2023" name="Mol. Biol. Evol.">
        <title>Third-Generation Sequencing Reveals the Adaptive Role of the Epigenome in Three Deep-Sea Polychaetes.</title>
        <authorList>
            <person name="Perez M."/>
            <person name="Aroh O."/>
            <person name="Sun Y."/>
            <person name="Lan Y."/>
            <person name="Juniper S.K."/>
            <person name="Young C.R."/>
            <person name="Angers B."/>
            <person name="Qian P.Y."/>
        </authorList>
    </citation>
    <scope>NUCLEOTIDE SEQUENCE</scope>
    <source>
        <strain evidence="1">R07B-5</strain>
    </source>
</reference>
<accession>A0AAD9P8K2</accession>
<protein>
    <submittedName>
        <fullName evidence="1">Uncharacterized protein</fullName>
    </submittedName>
</protein>
<comment type="caution">
    <text evidence="1">The sequence shown here is derived from an EMBL/GenBank/DDBJ whole genome shotgun (WGS) entry which is preliminary data.</text>
</comment>
<keyword evidence="2" id="KW-1185">Reference proteome</keyword>
<gene>
    <name evidence="1" type="ORF">NP493_86g02013</name>
</gene>
<sequence length="113" mass="11301">MTCVGPPCILSCLSGPRTGCPPVSGPTTDCPLMSLILSCRLSSSAALWKLVWMSTTVFVPATGVVAMTSDLSNVASTSDIAPANGLSASDGATLFISSDVPHFSCSPGGGVAH</sequence>